<dbReference type="OrthoDB" id="75754at2759"/>
<keyword evidence="10" id="KW-0143">Chaperone</keyword>
<dbReference type="GO" id="GO:0042393">
    <property type="term" value="F:histone binding"/>
    <property type="evidence" value="ECO:0007669"/>
    <property type="project" value="TreeGrafter"/>
</dbReference>
<dbReference type="InterPro" id="IPR050454">
    <property type="entry name" value="RTT106/SSRP1_HistChap/FACT"/>
</dbReference>
<keyword evidence="11" id="KW-0539">Nucleus</keyword>
<dbReference type="Pfam" id="PF18215">
    <property type="entry name" value="Rtt106_N"/>
    <property type="match status" value="1"/>
</dbReference>
<protein>
    <recommendedName>
        <fullName evidence="4">Histone chaperone RTT106</fullName>
    </recommendedName>
    <alternativeName>
        <fullName evidence="5">Histone chaperone rtt106</fullName>
    </alternativeName>
</protein>
<dbReference type="EMBL" id="SELW01000049">
    <property type="protein sequence ID" value="TID31112.1"/>
    <property type="molecule type" value="Genomic_DNA"/>
</dbReference>
<evidence type="ECO:0000256" key="12">
    <source>
        <dbReference type="SAM" id="MobiDB-lite"/>
    </source>
</evidence>
<dbReference type="InterPro" id="IPR013719">
    <property type="entry name" value="RTT106/SPT16-like_middle_dom"/>
</dbReference>
<name>A0A4T0X822_9ASCO</name>
<dbReference type="Pfam" id="PF18469">
    <property type="entry name" value="PH_18"/>
    <property type="match status" value="1"/>
</dbReference>
<reference evidence="14 15" key="1">
    <citation type="journal article" date="2019" name="Front. Genet.">
        <title>Whole-Genome Sequencing of the Opportunistic Yeast Pathogen Candida inconspicua Uncovers Its Hybrid Origin.</title>
        <authorList>
            <person name="Mixao V."/>
            <person name="Hansen A.P."/>
            <person name="Saus E."/>
            <person name="Boekhout T."/>
            <person name="Lass-Florl C."/>
            <person name="Gabaldon T."/>
        </authorList>
    </citation>
    <scope>NUCLEOTIDE SEQUENCE [LARGE SCALE GENOMIC DNA]</scope>
    <source>
        <strain evidence="14 15">CBS 180</strain>
    </source>
</reference>
<evidence type="ECO:0000256" key="2">
    <source>
        <dbReference type="ARBA" id="ARBA00004286"/>
    </source>
</evidence>
<dbReference type="SMART" id="SM01287">
    <property type="entry name" value="Rtt106"/>
    <property type="match status" value="1"/>
</dbReference>
<feature type="domain" description="Histone chaperone RTT106/FACT complex subunit SPT16-like middle" evidence="13">
    <location>
        <begin position="201"/>
        <end position="293"/>
    </location>
</feature>
<dbReference type="Pfam" id="PF08512">
    <property type="entry name" value="Rttp106-like_middle"/>
    <property type="match status" value="1"/>
</dbReference>
<feature type="compositionally biased region" description="Acidic residues" evidence="12">
    <location>
        <begin position="333"/>
        <end position="345"/>
    </location>
</feature>
<evidence type="ECO:0000256" key="4">
    <source>
        <dbReference type="ARBA" id="ARBA00017355"/>
    </source>
</evidence>
<dbReference type="SUPFAM" id="SSF50729">
    <property type="entry name" value="PH domain-like"/>
    <property type="match status" value="1"/>
</dbReference>
<feature type="region of interest" description="Disordered" evidence="12">
    <location>
        <begin position="330"/>
        <end position="412"/>
    </location>
</feature>
<keyword evidence="15" id="KW-1185">Reference proteome</keyword>
<dbReference type="Proteomes" id="UP000307173">
    <property type="component" value="Unassembled WGS sequence"/>
</dbReference>
<dbReference type="AlphaFoldDB" id="A0A4T0X822"/>
<evidence type="ECO:0000256" key="3">
    <source>
        <dbReference type="ARBA" id="ARBA00006159"/>
    </source>
</evidence>
<dbReference type="GO" id="GO:0003677">
    <property type="term" value="F:DNA binding"/>
    <property type="evidence" value="ECO:0007669"/>
    <property type="project" value="UniProtKB-KW"/>
</dbReference>
<evidence type="ECO:0000313" key="15">
    <source>
        <dbReference type="Proteomes" id="UP000307173"/>
    </source>
</evidence>
<keyword evidence="7" id="KW-0805">Transcription regulation</keyword>
<evidence type="ECO:0000256" key="1">
    <source>
        <dbReference type="ARBA" id="ARBA00004123"/>
    </source>
</evidence>
<comment type="caution">
    <text evidence="14">The sequence shown here is derived from an EMBL/GenBank/DDBJ whole genome shotgun (WGS) entry which is preliminary data.</text>
</comment>
<gene>
    <name evidence="14" type="ORF">CANINC_000356</name>
</gene>
<evidence type="ECO:0000256" key="10">
    <source>
        <dbReference type="ARBA" id="ARBA00023186"/>
    </source>
</evidence>
<feature type="compositionally biased region" description="Polar residues" evidence="12">
    <location>
        <begin position="390"/>
        <end position="405"/>
    </location>
</feature>
<feature type="compositionally biased region" description="Acidic residues" evidence="12">
    <location>
        <begin position="370"/>
        <end position="387"/>
    </location>
</feature>
<keyword evidence="9" id="KW-0804">Transcription</keyword>
<dbReference type="InterPro" id="IPR040770">
    <property type="entry name" value="Rtt106_PH"/>
</dbReference>
<evidence type="ECO:0000256" key="8">
    <source>
        <dbReference type="ARBA" id="ARBA00023125"/>
    </source>
</evidence>
<evidence type="ECO:0000256" key="7">
    <source>
        <dbReference type="ARBA" id="ARBA00023015"/>
    </source>
</evidence>
<dbReference type="GO" id="GO:0031491">
    <property type="term" value="F:nucleosome binding"/>
    <property type="evidence" value="ECO:0007669"/>
    <property type="project" value="TreeGrafter"/>
</dbReference>
<comment type="similarity">
    <text evidence="3">Belongs to the RTT106 family.</text>
</comment>
<dbReference type="GO" id="GO:0005634">
    <property type="term" value="C:nucleus"/>
    <property type="evidence" value="ECO:0007669"/>
    <property type="project" value="UniProtKB-SubCell"/>
</dbReference>
<feature type="compositionally biased region" description="Basic and acidic residues" evidence="12">
    <location>
        <begin position="346"/>
        <end position="369"/>
    </location>
</feature>
<keyword evidence="6" id="KW-0158">Chromosome</keyword>
<dbReference type="Gene3D" id="2.30.29.120">
    <property type="match status" value="1"/>
</dbReference>
<evidence type="ECO:0000256" key="6">
    <source>
        <dbReference type="ARBA" id="ARBA00022454"/>
    </source>
</evidence>
<dbReference type="PANTHER" id="PTHR45849">
    <property type="entry name" value="FACT COMPLEX SUBUNIT SSRP1"/>
    <property type="match status" value="1"/>
</dbReference>
<dbReference type="STRING" id="52247.A0A4T0X822"/>
<keyword evidence="8" id="KW-0238">DNA-binding</keyword>
<evidence type="ECO:0000256" key="11">
    <source>
        <dbReference type="ARBA" id="ARBA00023242"/>
    </source>
</evidence>
<evidence type="ECO:0000256" key="9">
    <source>
        <dbReference type="ARBA" id="ARBA00023163"/>
    </source>
</evidence>
<sequence length="441" mass="50332">MSEMLDNLPKELQNEMTGIIKKVPESEAVFVKLINYLQNEQTNLARKKTNSEMNKDGLSDVNLEGTNIMLQIPDLSIQSPFRKRLNLVFGAFKGEKKAYLALTKSLDSKPELIIRTLTEENIKFAAILPVPEKKDLRYLFVEYIQNETNSYKNDPILLTFNNDLLQDQFGSILAGKTFVQYLTSQLKLVNFVVEDCTDEYTFFVSAYKGSKEGFLYFLPDHVIFGFKKPILVFKSQDIESISYNSITRLTFNVLLSVKINGIPEKFEFSMIDQKEFENIDKFVKLQQVRDNSMAEEYKAQKQLKNNNEMPGDLAEAAKLVPGGERLISNVNDVVEDNDDDDDENDDNYKVGDSDDDHSDVSDREGHEKDINDEEENDDDEYEDEEYEYNTNAGSSSVAATPSISNLGDLGNFDDNLQQELQDLQKDLSIDINQLKEAGYIE</sequence>
<accession>A0A4T0X822</accession>
<evidence type="ECO:0000313" key="14">
    <source>
        <dbReference type="EMBL" id="TID31112.1"/>
    </source>
</evidence>
<proteinExistence type="inferred from homology"/>
<comment type="subcellular location">
    <subcellularLocation>
        <location evidence="2">Chromosome</location>
    </subcellularLocation>
    <subcellularLocation>
        <location evidence="1">Nucleus</location>
    </subcellularLocation>
</comment>
<organism evidence="14 15">
    <name type="scientific">Pichia inconspicua</name>
    <dbReference type="NCBI Taxonomy" id="52247"/>
    <lineage>
        <taxon>Eukaryota</taxon>
        <taxon>Fungi</taxon>
        <taxon>Dikarya</taxon>
        <taxon>Ascomycota</taxon>
        <taxon>Saccharomycotina</taxon>
        <taxon>Pichiomycetes</taxon>
        <taxon>Pichiales</taxon>
        <taxon>Pichiaceae</taxon>
        <taxon>Pichia</taxon>
    </lineage>
</organism>
<dbReference type="Gene3D" id="2.30.29.30">
    <property type="entry name" value="Pleckstrin-homology domain (PH domain)/Phosphotyrosine-binding domain (PTB)"/>
    <property type="match status" value="1"/>
</dbReference>
<evidence type="ECO:0000256" key="5">
    <source>
        <dbReference type="ARBA" id="ARBA00018462"/>
    </source>
</evidence>
<dbReference type="InterPro" id="IPR040993">
    <property type="entry name" value="Rtt106_N"/>
</dbReference>
<dbReference type="GO" id="GO:0005694">
    <property type="term" value="C:chromosome"/>
    <property type="evidence" value="ECO:0007669"/>
    <property type="project" value="UniProtKB-SubCell"/>
</dbReference>
<dbReference type="PANTHER" id="PTHR45849:SF3">
    <property type="entry name" value="HISTONE CHAPERONE RTT106"/>
    <property type="match status" value="1"/>
</dbReference>
<dbReference type="InterPro" id="IPR011993">
    <property type="entry name" value="PH-like_dom_sf"/>
</dbReference>
<evidence type="ECO:0000259" key="13">
    <source>
        <dbReference type="SMART" id="SM01287"/>
    </source>
</evidence>